<keyword evidence="2" id="KW-1185">Reference proteome</keyword>
<proteinExistence type="predicted"/>
<dbReference type="EMBL" id="WTPW01000355">
    <property type="protein sequence ID" value="KAF0520290.1"/>
    <property type="molecule type" value="Genomic_DNA"/>
</dbReference>
<sequence>MTFAQQSSYSFRDNSLTTSNFSSSSTLISTLGHSDIDVSFTSSSDKYKYDENTTTEYLKVDIKICTMNNVGSINTIRAYNPKDILFLFHFNQETLSICLNSMKIEIIIPLNQLTSFKIASSMMICFRLLPNFQKRYFDLSSIRPIEVYKDSTKFNIEQVRSMTLTPSKGVQSETLHILEAGINRLGFEKYGITNNITFKQTCQWFYITCYLPQETRALCFPEHENLYHFIVYLKGRFKIPITKLKYRSRKGDICLLLDDKDWEYAKNSAIKTQNFVRFDIFIE</sequence>
<evidence type="ECO:0000313" key="2">
    <source>
        <dbReference type="Proteomes" id="UP000439903"/>
    </source>
</evidence>
<organism evidence="1 2">
    <name type="scientific">Gigaspora margarita</name>
    <dbReference type="NCBI Taxonomy" id="4874"/>
    <lineage>
        <taxon>Eukaryota</taxon>
        <taxon>Fungi</taxon>
        <taxon>Fungi incertae sedis</taxon>
        <taxon>Mucoromycota</taxon>
        <taxon>Glomeromycotina</taxon>
        <taxon>Glomeromycetes</taxon>
        <taxon>Diversisporales</taxon>
        <taxon>Gigasporaceae</taxon>
        <taxon>Gigaspora</taxon>
    </lineage>
</organism>
<dbReference type="OrthoDB" id="2376055at2759"/>
<dbReference type="Proteomes" id="UP000439903">
    <property type="component" value="Unassembled WGS sequence"/>
</dbReference>
<comment type="caution">
    <text evidence="1">The sequence shown here is derived from an EMBL/GenBank/DDBJ whole genome shotgun (WGS) entry which is preliminary data.</text>
</comment>
<dbReference type="AlphaFoldDB" id="A0A8H4APR4"/>
<protein>
    <submittedName>
        <fullName evidence="1">Uncharacterized protein</fullName>
    </submittedName>
</protein>
<name>A0A8H4APR4_GIGMA</name>
<dbReference type="SUPFAM" id="SSF54277">
    <property type="entry name" value="CAD &amp; PB1 domains"/>
    <property type="match status" value="1"/>
</dbReference>
<reference evidence="1 2" key="1">
    <citation type="journal article" date="2019" name="Environ. Microbiol.">
        <title>At the nexus of three kingdoms: the genome of the mycorrhizal fungus Gigaspora margarita provides insights into plant, endobacterial and fungal interactions.</title>
        <authorList>
            <person name="Venice F."/>
            <person name="Ghignone S."/>
            <person name="Salvioli di Fossalunga A."/>
            <person name="Amselem J."/>
            <person name="Novero M."/>
            <person name="Xianan X."/>
            <person name="Sedzielewska Toro K."/>
            <person name="Morin E."/>
            <person name="Lipzen A."/>
            <person name="Grigoriev I.V."/>
            <person name="Henrissat B."/>
            <person name="Martin F.M."/>
            <person name="Bonfante P."/>
        </authorList>
    </citation>
    <scope>NUCLEOTIDE SEQUENCE [LARGE SCALE GENOMIC DNA]</scope>
    <source>
        <strain evidence="1 2">BEG34</strain>
    </source>
</reference>
<evidence type="ECO:0000313" key="1">
    <source>
        <dbReference type="EMBL" id="KAF0520290.1"/>
    </source>
</evidence>
<gene>
    <name evidence="1" type="ORF">F8M41_016419</name>
</gene>
<accession>A0A8H4APR4</accession>